<name>A0A6L5XBQ2_9BACT</name>
<keyword evidence="2" id="KW-0732">Signal</keyword>
<organism evidence="3 4">
    <name type="scientific">Sodaliphilus pleomorphus</name>
    <dbReference type="NCBI Taxonomy" id="2606626"/>
    <lineage>
        <taxon>Bacteria</taxon>
        <taxon>Pseudomonadati</taxon>
        <taxon>Bacteroidota</taxon>
        <taxon>Bacteroidia</taxon>
        <taxon>Bacteroidales</taxon>
        <taxon>Muribaculaceae</taxon>
        <taxon>Sodaliphilus</taxon>
    </lineage>
</organism>
<sequence length="223" mass="22931">MKKFLLSLCVVISSIALVSCNGNKNGENSAEASAEASVETSAAAETSISPEDFQSQLDEAIKAKDAARIQQLVGESQTTYNKLAATDKATAEAYLKKVQDAITAKAADIKAATGVEATSLISKIKQIPEDAVNAAQAAGDTVAKAAANAVKATADEAVSKAKSETVDKAKETVDKAKSKVKAASEEGKKKANEAVDKAHHKASDAVNKASQEAANAVNKALGR</sequence>
<feature type="signal peptide" evidence="2">
    <location>
        <begin position="1"/>
        <end position="18"/>
    </location>
</feature>
<evidence type="ECO:0000313" key="4">
    <source>
        <dbReference type="Proteomes" id="UP000483362"/>
    </source>
</evidence>
<feature type="compositionally biased region" description="Basic and acidic residues" evidence="1">
    <location>
        <begin position="160"/>
        <end position="203"/>
    </location>
</feature>
<dbReference type="Proteomes" id="UP000483362">
    <property type="component" value="Unassembled WGS sequence"/>
</dbReference>
<dbReference type="AlphaFoldDB" id="A0A6L5XBQ2"/>
<evidence type="ECO:0000313" key="3">
    <source>
        <dbReference type="EMBL" id="MSS17800.1"/>
    </source>
</evidence>
<reference evidence="3 4" key="1">
    <citation type="submission" date="2019-08" db="EMBL/GenBank/DDBJ databases">
        <title>In-depth cultivation of the pig gut microbiome towards novel bacterial diversity and tailored functional studies.</title>
        <authorList>
            <person name="Wylensek D."/>
            <person name="Hitch T.C.A."/>
            <person name="Clavel T."/>
        </authorList>
    </citation>
    <scope>NUCLEOTIDE SEQUENCE [LARGE SCALE GENOMIC DNA]</scope>
    <source>
        <strain evidence="3 4">Oil-RF-744-WCA-WT-10</strain>
    </source>
</reference>
<evidence type="ECO:0008006" key="5">
    <source>
        <dbReference type="Google" id="ProtNLM"/>
    </source>
</evidence>
<gene>
    <name evidence="3" type="ORF">FYJ29_08545</name>
</gene>
<feature type="region of interest" description="Disordered" evidence="1">
    <location>
        <begin position="160"/>
        <end position="223"/>
    </location>
</feature>
<dbReference type="RefSeq" id="WP_154326476.1">
    <property type="nucleotide sequence ID" value="NZ_CP045696.1"/>
</dbReference>
<feature type="region of interest" description="Disordered" evidence="1">
    <location>
        <begin position="28"/>
        <end position="51"/>
    </location>
</feature>
<evidence type="ECO:0000256" key="2">
    <source>
        <dbReference type="SAM" id="SignalP"/>
    </source>
</evidence>
<feature type="chain" id="PRO_5026651670" description="Late embryogenesis abundant protein" evidence="2">
    <location>
        <begin position="19"/>
        <end position="223"/>
    </location>
</feature>
<protein>
    <recommendedName>
        <fullName evidence="5">Late embryogenesis abundant protein</fullName>
    </recommendedName>
</protein>
<comment type="caution">
    <text evidence="3">The sequence shown here is derived from an EMBL/GenBank/DDBJ whole genome shotgun (WGS) entry which is preliminary data.</text>
</comment>
<proteinExistence type="predicted"/>
<accession>A0A6L5XBQ2</accession>
<keyword evidence="4" id="KW-1185">Reference proteome</keyword>
<dbReference type="EMBL" id="VULT01000012">
    <property type="protein sequence ID" value="MSS17800.1"/>
    <property type="molecule type" value="Genomic_DNA"/>
</dbReference>
<evidence type="ECO:0000256" key="1">
    <source>
        <dbReference type="SAM" id="MobiDB-lite"/>
    </source>
</evidence>